<protein>
    <submittedName>
        <fullName evidence="1">Uncharacterized protein</fullName>
    </submittedName>
</protein>
<accession>A0A9J5W7Q8</accession>
<reference evidence="1 2" key="1">
    <citation type="submission" date="2020-09" db="EMBL/GenBank/DDBJ databases">
        <title>De no assembly of potato wild relative species, Solanum commersonii.</title>
        <authorList>
            <person name="Cho K."/>
        </authorList>
    </citation>
    <scope>NUCLEOTIDE SEQUENCE [LARGE SCALE GENOMIC DNA]</scope>
    <source>
        <strain evidence="1">LZ3.2</strain>
        <tissue evidence="1">Leaf</tissue>
    </source>
</reference>
<proteinExistence type="predicted"/>
<dbReference type="EMBL" id="JACXVP010000012">
    <property type="protein sequence ID" value="KAG5571062.1"/>
    <property type="molecule type" value="Genomic_DNA"/>
</dbReference>
<evidence type="ECO:0000313" key="1">
    <source>
        <dbReference type="EMBL" id="KAG5571062.1"/>
    </source>
</evidence>
<evidence type="ECO:0000313" key="2">
    <source>
        <dbReference type="Proteomes" id="UP000824120"/>
    </source>
</evidence>
<dbReference type="AlphaFoldDB" id="A0A9J5W7Q8"/>
<organism evidence="1 2">
    <name type="scientific">Solanum commersonii</name>
    <name type="common">Commerson's wild potato</name>
    <name type="synonym">Commerson's nightshade</name>
    <dbReference type="NCBI Taxonomy" id="4109"/>
    <lineage>
        <taxon>Eukaryota</taxon>
        <taxon>Viridiplantae</taxon>
        <taxon>Streptophyta</taxon>
        <taxon>Embryophyta</taxon>
        <taxon>Tracheophyta</taxon>
        <taxon>Spermatophyta</taxon>
        <taxon>Magnoliopsida</taxon>
        <taxon>eudicotyledons</taxon>
        <taxon>Gunneridae</taxon>
        <taxon>Pentapetalae</taxon>
        <taxon>asterids</taxon>
        <taxon>lamiids</taxon>
        <taxon>Solanales</taxon>
        <taxon>Solanaceae</taxon>
        <taxon>Solanoideae</taxon>
        <taxon>Solaneae</taxon>
        <taxon>Solanum</taxon>
    </lineage>
</organism>
<name>A0A9J5W7Q8_SOLCO</name>
<gene>
    <name evidence="1" type="ORF">H5410_060828</name>
</gene>
<sequence>MRTKAIRHFRPYNEHGFGTISHKEGKQDDAQVNFKLKASKLLSSTFCDCRREKRVPKFMLRIDGLYENIGEKKSCRPAELYRDMFKVTHAKKKVHLPIRKRRRRRSLGIVVHHPQALMANKEIISRNGE</sequence>
<dbReference type="Proteomes" id="UP000824120">
    <property type="component" value="Chromosome 12"/>
</dbReference>
<keyword evidence="2" id="KW-1185">Reference proteome</keyword>
<comment type="caution">
    <text evidence="1">The sequence shown here is derived from an EMBL/GenBank/DDBJ whole genome shotgun (WGS) entry which is preliminary data.</text>
</comment>